<keyword evidence="2" id="KW-1185">Reference proteome</keyword>
<name>A0ACC1X709_MELAZ</name>
<organism evidence="1 2">
    <name type="scientific">Melia azedarach</name>
    <name type="common">Chinaberry tree</name>
    <dbReference type="NCBI Taxonomy" id="155640"/>
    <lineage>
        <taxon>Eukaryota</taxon>
        <taxon>Viridiplantae</taxon>
        <taxon>Streptophyta</taxon>
        <taxon>Embryophyta</taxon>
        <taxon>Tracheophyta</taxon>
        <taxon>Spermatophyta</taxon>
        <taxon>Magnoliopsida</taxon>
        <taxon>eudicotyledons</taxon>
        <taxon>Gunneridae</taxon>
        <taxon>Pentapetalae</taxon>
        <taxon>rosids</taxon>
        <taxon>malvids</taxon>
        <taxon>Sapindales</taxon>
        <taxon>Meliaceae</taxon>
        <taxon>Melia</taxon>
    </lineage>
</organism>
<comment type="caution">
    <text evidence="1">The sequence shown here is derived from an EMBL/GenBank/DDBJ whole genome shotgun (WGS) entry which is preliminary data.</text>
</comment>
<reference evidence="1 2" key="1">
    <citation type="journal article" date="2023" name="Science">
        <title>Complex scaffold remodeling in plant triterpene biosynthesis.</title>
        <authorList>
            <person name="De La Pena R."/>
            <person name="Hodgson H."/>
            <person name="Liu J.C."/>
            <person name="Stephenson M.J."/>
            <person name="Martin A.C."/>
            <person name="Owen C."/>
            <person name="Harkess A."/>
            <person name="Leebens-Mack J."/>
            <person name="Jimenez L.E."/>
            <person name="Osbourn A."/>
            <person name="Sattely E.S."/>
        </authorList>
    </citation>
    <scope>NUCLEOTIDE SEQUENCE [LARGE SCALE GENOMIC DNA]</scope>
    <source>
        <strain evidence="2">cv. JPN11</strain>
        <tissue evidence="1">Leaf</tissue>
    </source>
</reference>
<proteinExistence type="predicted"/>
<evidence type="ECO:0000313" key="1">
    <source>
        <dbReference type="EMBL" id="KAJ4706976.1"/>
    </source>
</evidence>
<evidence type="ECO:0000313" key="2">
    <source>
        <dbReference type="Proteomes" id="UP001164539"/>
    </source>
</evidence>
<sequence>MKRTVKNLKKVKIKRTMKYLQEDEDEAEEESRADNGSKRKRSELVESPQRKGRISMTLGDREVLDCPICFEVLTIPVLQILAASCSLLSQNSKKGSSKPAGELTANSCNQTAQQQQYRQQTAATKQHNSSKISVEPPALLTANSSSKGVAKASSKDVAESKNRNNRAKAVASRAASTSSREVSDLRWQIDNFI</sequence>
<protein>
    <submittedName>
        <fullName evidence="1">E3 ubiquitin-protein ligase</fullName>
    </submittedName>
</protein>
<dbReference type="Proteomes" id="UP001164539">
    <property type="component" value="Chromosome 11"/>
</dbReference>
<accession>A0ACC1X709</accession>
<gene>
    <name evidence="1" type="ORF">OWV82_020557</name>
</gene>
<dbReference type="EMBL" id="CM051404">
    <property type="protein sequence ID" value="KAJ4706976.1"/>
    <property type="molecule type" value="Genomic_DNA"/>
</dbReference>